<dbReference type="Proteomes" id="UP001620626">
    <property type="component" value="Unassembled WGS sequence"/>
</dbReference>
<feature type="compositionally biased region" description="Basic residues" evidence="1">
    <location>
        <begin position="358"/>
        <end position="368"/>
    </location>
</feature>
<dbReference type="AlphaFoldDB" id="A0ABD2LA30"/>
<evidence type="ECO:0000313" key="5">
    <source>
        <dbReference type="Proteomes" id="UP001620626"/>
    </source>
</evidence>
<feature type="compositionally biased region" description="Basic residues" evidence="1">
    <location>
        <begin position="440"/>
        <end position="459"/>
    </location>
</feature>
<feature type="transmembrane region" description="Helical" evidence="2">
    <location>
        <begin position="306"/>
        <end position="327"/>
    </location>
</feature>
<keyword evidence="2" id="KW-0472">Membrane</keyword>
<feature type="chain" id="PRO_5044860079" evidence="3">
    <location>
        <begin position="22"/>
        <end position="459"/>
    </location>
</feature>
<keyword evidence="3" id="KW-0732">Signal</keyword>
<sequence>MAFLIWLLAFCLVVPIHFANAKVSPIGCPASATDGIHLPHKNKTIVKPYNKDNATERDGGDEDKTEIKQFIHELFDQYNTLAAVLLYKDGEEGTAIDYSKIEAVLYHGDQKQEIHGQEFGSNIEELVGGIKKINLPKTEKKAKNVALLEGTEVLKIIEHLDNATSILLRDLHRSITDIIGIFNAGKIIQNAKLQSLKNAIVDTVTVLAKHLNIPTNEIIQLEKGPQIEPKNVLKELAQFWRHQKEQNGKNSENSDEKRQHQQRNKRMLKLIMDFTVDGIDGLANLKMKKKSRGRRRRKRGGADKGFAIAFVVFLLGAFVIYCCVHYANKNKSNEDKTNAISDIEAQIQPERRESPNRPNRRPRSRSSSHSRERLRANLNHSSSRGDPDRNSMQRQLDVDYYSSGYRNAAQETFEPPRDSNYHGDNERKGRKSRRENSQERKHRNNGRRRSGSGSRNRQK</sequence>
<keyword evidence="5" id="KW-1185">Reference proteome</keyword>
<name>A0ABD2LA30_9BILA</name>
<evidence type="ECO:0000313" key="4">
    <source>
        <dbReference type="EMBL" id="KAL3112085.1"/>
    </source>
</evidence>
<feature type="compositionally biased region" description="Basic and acidic residues" evidence="1">
    <location>
        <begin position="244"/>
        <end position="259"/>
    </location>
</feature>
<evidence type="ECO:0000256" key="1">
    <source>
        <dbReference type="SAM" id="MobiDB-lite"/>
    </source>
</evidence>
<feature type="region of interest" description="Disordered" evidence="1">
    <location>
        <begin position="345"/>
        <end position="459"/>
    </location>
</feature>
<evidence type="ECO:0000256" key="2">
    <source>
        <dbReference type="SAM" id="Phobius"/>
    </source>
</evidence>
<feature type="signal peptide" evidence="3">
    <location>
        <begin position="1"/>
        <end position="21"/>
    </location>
</feature>
<dbReference type="EMBL" id="JBICBT010000480">
    <property type="protein sequence ID" value="KAL3112085.1"/>
    <property type="molecule type" value="Genomic_DNA"/>
</dbReference>
<gene>
    <name evidence="4" type="ORF">niasHT_012054</name>
</gene>
<reference evidence="4 5" key="1">
    <citation type="submission" date="2024-10" db="EMBL/GenBank/DDBJ databases">
        <authorList>
            <person name="Kim D."/>
        </authorList>
    </citation>
    <scope>NUCLEOTIDE SEQUENCE [LARGE SCALE GENOMIC DNA]</scope>
    <source>
        <strain evidence="4">BH-2024</strain>
    </source>
</reference>
<evidence type="ECO:0000256" key="3">
    <source>
        <dbReference type="SAM" id="SignalP"/>
    </source>
</evidence>
<feature type="compositionally biased region" description="Basic and acidic residues" evidence="1">
    <location>
        <begin position="414"/>
        <end position="427"/>
    </location>
</feature>
<protein>
    <submittedName>
        <fullName evidence="4">Uncharacterized protein</fullName>
    </submittedName>
</protein>
<keyword evidence="2" id="KW-0812">Transmembrane</keyword>
<keyword evidence="2" id="KW-1133">Transmembrane helix</keyword>
<comment type="caution">
    <text evidence="4">The sequence shown here is derived from an EMBL/GenBank/DDBJ whole genome shotgun (WGS) entry which is preliminary data.</text>
</comment>
<accession>A0ABD2LA30</accession>
<feature type="region of interest" description="Disordered" evidence="1">
    <location>
        <begin position="244"/>
        <end position="263"/>
    </location>
</feature>
<proteinExistence type="predicted"/>
<organism evidence="4 5">
    <name type="scientific">Heterodera trifolii</name>
    <dbReference type="NCBI Taxonomy" id="157864"/>
    <lineage>
        <taxon>Eukaryota</taxon>
        <taxon>Metazoa</taxon>
        <taxon>Ecdysozoa</taxon>
        <taxon>Nematoda</taxon>
        <taxon>Chromadorea</taxon>
        <taxon>Rhabditida</taxon>
        <taxon>Tylenchina</taxon>
        <taxon>Tylenchomorpha</taxon>
        <taxon>Tylenchoidea</taxon>
        <taxon>Heteroderidae</taxon>
        <taxon>Heteroderinae</taxon>
        <taxon>Heterodera</taxon>
    </lineage>
</organism>